<comment type="similarity">
    <text evidence="3">Belongs to the acetyltransferase family. RimJ subfamily.</text>
</comment>
<name>A0A1D2YW83_9BACI</name>
<dbReference type="FunFam" id="3.40.630.30:FF:000005">
    <property type="entry name" value="Ribosomal protein alanine acetyltransferase"/>
    <property type="match status" value="1"/>
</dbReference>
<dbReference type="STRING" id="337097.BHF71_07290"/>
<feature type="domain" description="N-acetyltransferase" evidence="4">
    <location>
        <begin position="31"/>
        <end position="188"/>
    </location>
</feature>
<evidence type="ECO:0000313" key="6">
    <source>
        <dbReference type="Proteomes" id="UP000243739"/>
    </source>
</evidence>
<dbReference type="GO" id="GO:0008999">
    <property type="term" value="F:protein-N-terminal-alanine acetyltransferase activity"/>
    <property type="evidence" value="ECO:0007669"/>
    <property type="project" value="TreeGrafter"/>
</dbReference>
<dbReference type="SUPFAM" id="SSF55729">
    <property type="entry name" value="Acyl-CoA N-acyltransferases (Nat)"/>
    <property type="match status" value="1"/>
</dbReference>
<keyword evidence="1 5" id="KW-0808">Transferase</keyword>
<dbReference type="PROSITE" id="PS51186">
    <property type="entry name" value="GNAT"/>
    <property type="match status" value="1"/>
</dbReference>
<comment type="caution">
    <text evidence="5">The sequence shown here is derived from an EMBL/GenBank/DDBJ whole genome shotgun (WGS) entry which is preliminary data.</text>
</comment>
<dbReference type="NCBIfam" id="NF008072">
    <property type="entry name" value="PRK10809.1"/>
    <property type="match status" value="1"/>
</dbReference>
<dbReference type="AlphaFoldDB" id="A0A1D2YW83"/>
<evidence type="ECO:0000256" key="3">
    <source>
        <dbReference type="ARBA" id="ARBA00038502"/>
    </source>
</evidence>
<protein>
    <submittedName>
        <fullName evidence="5">Alanine acetyltransferase</fullName>
    </submittedName>
</protein>
<reference evidence="5 6" key="1">
    <citation type="submission" date="2016-09" db="EMBL/GenBank/DDBJ databases">
        <title>Draft genome sequence for the type strain of Vulcanibacillus modesticaldus BR, a strictly anaerobic, moderately thermophilic, and nitrate-reducing bacterium from deep sea-hydrothermal vents of the Mid-Atlantic Ridge.</title>
        <authorList>
            <person name="Abin C.A."/>
            <person name="Hollibaugh J.T."/>
        </authorList>
    </citation>
    <scope>NUCLEOTIDE SEQUENCE [LARGE SCALE GENOMIC DNA]</scope>
    <source>
        <strain evidence="5 6">BR</strain>
    </source>
</reference>
<dbReference type="Pfam" id="PF13302">
    <property type="entry name" value="Acetyltransf_3"/>
    <property type="match status" value="1"/>
</dbReference>
<dbReference type="PANTHER" id="PTHR43792">
    <property type="entry name" value="GNAT FAMILY, PUTATIVE (AFU_ORTHOLOGUE AFUA_3G00765)-RELATED-RELATED"/>
    <property type="match status" value="1"/>
</dbReference>
<accession>A0A1D2YW83</accession>
<keyword evidence="2" id="KW-0012">Acyltransferase</keyword>
<dbReference type="Proteomes" id="UP000243739">
    <property type="component" value="Unassembled WGS sequence"/>
</dbReference>
<keyword evidence="6" id="KW-1185">Reference proteome</keyword>
<dbReference type="InterPro" id="IPR016181">
    <property type="entry name" value="Acyl_CoA_acyltransferase"/>
</dbReference>
<dbReference type="EMBL" id="MIJF01000012">
    <property type="protein sequence ID" value="OEF99906.1"/>
    <property type="molecule type" value="Genomic_DNA"/>
</dbReference>
<evidence type="ECO:0000256" key="1">
    <source>
        <dbReference type="ARBA" id="ARBA00022679"/>
    </source>
</evidence>
<evidence type="ECO:0000313" key="5">
    <source>
        <dbReference type="EMBL" id="OEF99906.1"/>
    </source>
</evidence>
<gene>
    <name evidence="5" type="ORF">BHF71_07290</name>
</gene>
<proteinExistence type="inferred from homology"/>
<dbReference type="InterPro" id="IPR051531">
    <property type="entry name" value="N-acetyltransferase"/>
</dbReference>
<evidence type="ECO:0000259" key="4">
    <source>
        <dbReference type="PROSITE" id="PS51186"/>
    </source>
</evidence>
<dbReference type="RefSeq" id="WP_069656212.1">
    <property type="nucleotide sequence ID" value="NZ_MIJF01000012.1"/>
</dbReference>
<dbReference type="GO" id="GO:0005737">
    <property type="term" value="C:cytoplasm"/>
    <property type="evidence" value="ECO:0007669"/>
    <property type="project" value="TreeGrafter"/>
</dbReference>
<dbReference type="OrthoDB" id="9795206at2"/>
<organism evidence="5 6">
    <name type="scientific">Vulcanibacillus modesticaldus</name>
    <dbReference type="NCBI Taxonomy" id="337097"/>
    <lineage>
        <taxon>Bacteria</taxon>
        <taxon>Bacillati</taxon>
        <taxon>Bacillota</taxon>
        <taxon>Bacilli</taxon>
        <taxon>Bacillales</taxon>
        <taxon>Bacillaceae</taxon>
        <taxon>Vulcanibacillus</taxon>
    </lineage>
</organism>
<dbReference type="InterPro" id="IPR000182">
    <property type="entry name" value="GNAT_dom"/>
</dbReference>
<dbReference type="PANTHER" id="PTHR43792:SF8">
    <property type="entry name" value="[RIBOSOMAL PROTEIN US5]-ALANINE N-ACETYLTRANSFERASE"/>
    <property type="match status" value="1"/>
</dbReference>
<dbReference type="Gene3D" id="3.40.630.30">
    <property type="match status" value="1"/>
</dbReference>
<sequence>MAENNRKTQPVLYSERTILRMPRIEDIPAILDFYHTNRAYLAPFEPIRPDEFYTEEFWRKDILQRHEEFNSDRSLRMFIFDKAEPGKVIGSVNFNQIVRGVFHACYLGYNLAENMQGKGLMTEALTVAIDYVFNDLNLHRIMANYMPHNRRSGNVLKRLGFTIEGYAQNYLYINGRWEDHILTSLTNHKWVSKI</sequence>
<evidence type="ECO:0000256" key="2">
    <source>
        <dbReference type="ARBA" id="ARBA00023315"/>
    </source>
</evidence>